<feature type="region of interest" description="Disordered" evidence="9">
    <location>
        <begin position="39"/>
        <end position="81"/>
    </location>
</feature>
<comment type="similarity">
    <text evidence="2">Belongs to the GOSR1 family.</text>
</comment>
<keyword evidence="5" id="KW-0653">Protein transport</keyword>
<dbReference type="GO" id="GO:0006906">
    <property type="term" value="P:vesicle fusion"/>
    <property type="evidence" value="ECO:0007669"/>
    <property type="project" value="TreeGrafter"/>
</dbReference>
<evidence type="ECO:0000256" key="2">
    <source>
        <dbReference type="ARBA" id="ARBA00008473"/>
    </source>
</evidence>
<reference evidence="12" key="1">
    <citation type="submission" date="2021-01" db="EMBL/GenBank/DDBJ databases">
        <authorList>
            <person name="Corre E."/>
            <person name="Pelletier E."/>
            <person name="Niang G."/>
            <person name="Scheremetjew M."/>
            <person name="Finn R."/>
            <person name="Kale V."/>
            <person name="Holt S."/>
            <person name="Cochrane G."/>
            <person name="Meng A."/>
            <person name="Brown T."/>
            <person name="Cohen L."/>
        </authorList>
    </citation>
    <scope>NUCLEOTIDE SEQUENCE</scope>
    <source>
        <strain evidence="12">CCMP3276</strain>
    </source>
</reference>
<dbReference type="EMBL" id="HBFE01003338">
    <property type="protein sequence ID" value="CAD8726157.1"/>
    <property type="molecule type" value="Transcribed_RNA"/>
</dbReference>
<name>A0A6T9YWS2_9RHOD</name>
<comment type="subcellular location">
    <subcellularLocation>
        <location evidence="1">Golgi apparatus membrane</location>
        <topology evidence="1">Single-pass type IV membrane protein</topology>
    </subcellularLocation>
</comment>
<evidence type="ECO:0000256" key="10">
    <source>
        <dbReference type="SAM" id="Phobius"/>
    </source>
</evidence>
<evidence type="ECO:0000256" key="7">
    <source>
        <dbReference type="ARBA" id="ARBA00023034"/>
    </source>
</evidence>
<dbReference type="EMBL" id="HBFE01003334">
    <property type="protein sequence ID" value="CAD8726154.1"/>
    <property type="molecule type" value="Transcribed_RNA"/>
</dbReference>
<dbReference type="InterPro" id="IPR023601">
    <property type="entry name" value="Golgi_SNAP_su1"/>
</dbReference>
<evidence type="ECO:0000256" key="6">
    <source>
        <dbReference type="ARBA" id="ARBA00022989"/>
    </source>
</evidence>
<dbReference type="GO" id="GO:0005801">
    <property type="term" value="C:cis-Golgi network"/>
    <property type="evidence" value="ECO:0007669"/>
    <property type="project" value="InterPro"/>
</dbReference>
<evidence type="ECO:0008006" key="13">
    <source>
        <dbReference type="Google" id="ProtNLM"/>
    </source>
</evidence>
<evidence type="ECO:0000313" key="11">
    <source>
        <dbReference type="EMBL" id="CAD8726154.1"/>
    </source>
</evidence>
<dbReference type="GO" id="GO:0005797">
    <property type="term" value="C:Golgi medial cisterna"/>
    <property type="evidence" value="ECO:0007669"/>
    <property type="project" value="TreeGrafter"/>
</dbReference>
<evidence type="ECO:0000256" key="9">
    <source>
        <dbReference type="SAM" id="MobiDB-lite"/>
    </source>
</evidence>
<evidence type="ECO:0000256" key="8">
    <source>
        <dbReference type="ARBA" id="ARBA00023136"/>
    </source>
</evidence>
<sequence>MTTGASTESWDSLRKDARRLESELDSKLVAFSKLAVAISSSSASGAPPPVGASKARADGGGASHEGLTQRRAGAEANGSASTGVEAMSMELEALIVRLGEVVDAMGRYVTPTNDVPSAGGGPGGAVSHSVAVPGASHTLQRHSEILNDYKGDFRRTKAVLASTRERNDLFAGTRARVQGGSTAGGGDALFVERAALMGASAGVDSAVDKGLTLRDELERQRQNFASVMERVEVASEKMPALNRVIVQIKRKKKRDVIIMAAVVAVLLFITLFFKIF</sequence>
<dbReference type="GO" id="GO:0000139">
    <property type="term" value="C:Golgi membrane"/>
    <property type="evidence" value="ECO:0007669"/>
    <property type="project" value="UniProtKB-SubCell"/>
</dbReference>
<dbReference type="PANTHER" id="PTHR21094">
    <property type="entry name" value="GOS-28 SNARE- RELATED"/>
    <property type="match status" value="1"/>
</dbReference>
<proteinExistence type="inferred from homology"/>
<evidence type="ECO:0000256" key="4">
    <source>
        <dbReference type="ARBA" id="ARBA00022692"/>
    </source>
</evidence>
<protein>
    <recommendedName>
        <fullName evidence="13">Golgi SNAP receptor complex member 1</fullName>
    </recommendedName>
</protein>
<organism evidence="12">
    <name type="scientific">Erythrolobus madagascarensis</name>
    <dbReference type="NCBI Taxonomy" id="708628"/>
    <lineage>
        <taxon>Eukaryota</taxon>
        <taxon>Rhodophyta</taxon>
        <taxon>Bangiophyceae</taxon>
        <taxon>Porphyridiales</taxon>
        <taxon>Porphyridiaceae</taxon>
        <taxon>Erythrolobus</taxon>
    </lineage>
</organism>
<evidence type="ECO:0000256" key="1">
    <source>
        <dbReference type="ARBA" id="ARBA00004409"/>
    </source>
</evidence>
<dbReference type="AlphaFoldDB" id="A0A6T9YWS2"/>
<dbReference type="GO" id="GO:0005484">
    <property type="term" value="F:SNAP receptor activity"/>
    <property type="evidence" value="ECO:0007669"/>
    <property type="project" value="TreeGrafter"/>
</dbReference>
<evidence type="ECO:0000313" key="12">
    <source>
        <dbReference type="EMBL" id="CAD8726157.1"/>
    </source>
</evidence>
<keyword evidence="4 10" id="KW-0812">Transmembrane</keyword>
<dbReference type="GO" id="GO:0031201">
    <property type="term" value="C:SNARE complex"/>
    <property type="evidence" value="ECO:0007669"/>
    <property type="project" value="TreeGrafter"/>
</dbReference>
<evidence type="ECO:0000256" key="3">
    <source>
        <dbReference type="ARBA" id="ARBA00022448"/>
    </source>
</evidence>
<keyword evidence="8 10" id="KW-0472">Membrane</keyword>
<keyword evidence="3" id="KW-0813">Transport</keyword>
<dbReference type="GO" id="GO:0048219">
    <property type="term" value="P:inter-Golgi cisterna vesicle-mediated transport"/>
    <property type="evidence" value="ECO:0007669"/>
    <property type="project" value="TreeGrafter"/>
</dbReference>
<keyword evidence="6 10" id="KW-1133">Transmembrane helix</keyword>
<dbReference type="GO" id="GO:0006888">
    <property type="term" value="P:endoplasmic reticulum to Golgi vesicle-mediated transport"/>
    <property type="evidence" value="ECO:0007669"/>
    <property type="project" value="InterPro"/>
</dbReference>
<keyword evidence="7" id="KW-0333">Golgi apparatus</keyword>
<dbReference type="PANTHER" id="PTHR21094:SF2">
    <property type="entry name" value="GOLGI SNAP RECEPTOR COMPLEX MEMBER 1"/>
    <property type="match status" value="1"/>
</dbReference>
<dbReference type="GO" id="GO:0015031">
    <property type="term" value="P:protein transport"/>
    <property type="evidence" value="ECO:0007669"/>
    <property type="project" value="UniProtKB-KW"/>
</dbReference>
<gene>
    <name evidence="11" type="ORF">EMAD1354_LOCUS2234</name>
    <name evidence="12" type="ORF">EMAD1354_LOCUS2237</name>
</gene>
<feature type="transmembrane region" description="Helical" evidence="10">
    <location>
        <begin position="256"/>
        <end position="275"/>
    </location>
</feature>
<accession>A0A6T9YWS2</accession>
<evidence type="ECO:0000256" key="5">
    <source>
        <dbReference type="ARBA" id="ARBA00022927"/>
    </source>
</evidence>